<feature type="transmembrane region" description="Helical" evidence="2">
    <location>
        <begin position="573"/>
        <end position="591"/>
    </location>
</feature>
<proteinExistence type="predicted"/>
<reference evidence="3 4" key="1">
    <citation type="submission" date="2019-02" db="EMBL/GenBank/DDBJ databases">
        <title>Deep-cultivation of Planctomycetes and their phenomic and genomic characterization uncovers novel biology.</title>
        <authorList>
            <person name="Wiegand S."/>
            <person name="Jogler M."/>
            <person name="Boedeker C."/>
            <person name="Pinto D."/>
            <person name="Vollmers J."/>
            <person name="Rivas-Marin E."/>
            <person name="Kohn T."/>
            <person name="Peeters S.H."/>
            <person name="Heuer A."/>
            <person name="Rast P."/>
            <person name="Oberbeckmann S."/>
            <person name="Bunk B."/>
            <person name="Jeske O."/>
            <person name="Meyerdierks A."/>
            <person name="Storesund J.E."/>
            <person name="Kallscheuer N."/>
            <person name="Luecker S."/>
            <person name="Lage O.M."/>
            <person name="Pohl T."/>
            <person name="Merkel B.J."/>
            <person name="Hornburger P."/>
            <person name="Mueller R.-W."/>
            <person name="Bruemmer F."/>
            <person name="Labrenz M."/>
            <person name="Spormann A.M."/>
            <person name="Op den Camp H."/>
            <person name="Overmann J."/>
            <person name="Amann R."/>
            <person name="Jetten M.S.M."/>
            <person name="Mascher T."/>
            <person name="Medema M.H."/>
            <person name="Devos D.P."/>
            <person name="Kaster A.-K."/>
            <person name="Ovreas L."/>
            <person name="Rohde M."/>
            <person name="Galperin M.Y."/>
            <person name="Jogler C."/>
        </authorList>
    </citation>
    <scope>NUCLEOTIDE SEQUENCE [LARGE SCALE GENOMIC DNA]</scope>
    <source>
        <strain evidence="3 4">Pla175</strain>
    </source>
</reference>
<evidence type="ECO:0000313" key="4">
    <source>
        <dbReference type="Proteomes" id="UP000317429"/>
    </source>
</evidence>
<keyword evidence="2" id="KW-1133">Transmembrane helix</keyword>
<evidence type="ECO:0008006" key="5">
    <source>
        <dbReference type="Google" id="ProtNLM"/>
    </source>
</evidence>
<dbReference type="EMBL" id="CP036291">
    <property type="protein sequence ID" value="QDU87034.1"/>
    <property type="molecule type" value="Genomic_DNA"/>
</dbReference>
<name>A0A518D6D6_9BACT</name>
<organism evidence="3 4">
    <name type="scientific">Pirellulimonas nuda</name>
    <dbReference type="NCBI Taxonomy" id="2528009"/>
    <lineage>
        <taxon>Bacteria</taxon>
        <taxon>Pseudomonadati</taxon>
        <taxon>Planctomycetota</taxon>
        <taxon>Planctomycetia</taxon>
        <taxon>Pirellulales</taxon>
        <taxon>Lacipirellulaceae</taxon>
        <taxon>Pirellulimonas</taxon>
    </lineage>
</organism>
<feature type="transmembrane region" description="Helical" evidence="2">
    <location>
        <begin position="546"/>
        <end position="566"/>
    </location>
</feature>
<dbReference type="Proteomes" id="UP000317429">
    <property type="component" value="Chromosome"/>
</dbReference>
<gene>
    <name evidence="3" type="ORF">Pla175_03880</name>
</gene>
<evidence type="ECO:0000256" key="2">
    <source>
        <dbReference type="SAM" id="Phobius"/>
    </source>
</evidence>
<keyword evidence="4" id="KW-1185">Reference proteome</keyword>
<feature type="transmembrane region" description="Helical" evidence="2">
    <location>
        <begin position="20"/>
        <end position="43"/>
    </location>
</feature>
<dbReference type="InterPro" id="IPR029062">
    <property type="entry name" value="Class_I_gatase-like"/>
</dbReference>
<evidence type="ECO:0000313" key="3">
    <source>
        <dbReference type="EMBL" id="QDU87034.1"/>
    </source>
</evidence>
<dbReference type="KEGG" id="pnd:Pla175_03880"/>
<sequence length="869" mass="94418">MRQRLKHLAGQKVSNPRASFLGPVPGFGFRISCFLLVLIPLILCMPGCKGCEPETPQAKAARELKDAEEQERERIARLQREKAAEPFEIAAPVPLPNETDLALLLVKPGHWTAVSQKMESKLEDWVGESTQELLDKQDRPIAVPRTAFSIRSTRPVALPKQQVKQIDTVLFPAPSDEPTRIISRLSDRGGGVRRTDGPLPLSPMLAHQYNLVVLAKEPARYTFLKSLYAVNAPFSGFEPESLIGSTLPFPRQYRVVTPKLDGQPPIPDAPLCWTSIAYVVWDEVDPDTLSPQQRTALVDWLHWGGQLVISGPDSLGLLRQSFLDPYLPAEGDGAVSMTARTLGPLSDAFLVGRRQAAALRPTTPWSGVKLTRRPGAAAVPGCGDLVIERPVGRGRVVVTAFQLAERDLLNWSGGAENFFNAALLRRPGRKFLSREKYSVGSDSGVVVEWLAGEPTRVSAADNTRVRYFVRDTHADGDAAVTFKPQVVAGGGRFNAFPGFEEQPIEELTPPTFSGGYGAWNDFSAASSAAREALREAAGVNVPGRGFVLACLGIYLLLIGPVNWAFFQTLGRVELAWIAAPILAVLATWVVVRQAQLDIGFVRAQTEVAILEAQPDYPRGCLTRYTALYTSLATTYQMEFEDGSAVAAPFAARDDFTLLPGESLSPVEFSRQERVRLRNLFVSSASTGMAHSEQMIDLGGAVSLTKSSAGLPQITNRTQHTLSSLALVERQDGQKDAPLRGCWIGELLPGQSAAVSMQPVLSADGAPFLKERAAEDAQAERLNLEPLFELALSRELLEPGSARAVARINRAIDGLTVTPQASQQQGATLLVAHLRHAPPPAPEGDANAPSDIAKETRQPSESRDMYDPNQ</sequence>
<dbReference type="Gene3D" id="3.40.50.880">
    <property type="match status" value="1"/>
</dbReference>
<feature type="compositionally biased region" description="Basic and acidic residues" evidence="1">
    <location>
        <begin position="851"/>
        <end position="869"/>
    </location>
</feature>
<protein>
    <recommendedName>
        <fullName evidence="5">DUF4350 domain-containing protein</fullName>
    </recommendedName>
</protein>
<feature type="region of interest" description="Disordered" evidence="1">
    <location>
        <begin position="832"/>
        <end position="869"/>
    </location>
</feature>
<keyword evidence="2" id="KW-0472">Membrane</keyword>
<dbReference type="AlphaFoldDB" id="A0A518D6D6"/>
<accession>A0A518D6D6</accession>
<keyword evidence="2" id="KW-0812">Transmembrane</keyword>
<evidence type="ECO:0000256" key="1">
    <source>
        <dbReference type="SAM" id="MobiDB-lite"/>
    </source>
</evidence>